<keyword evidence="3" id="KW-1133">Transmembrane helix</keyword>
<feature type="region of interest" description="Disordered" evidence="2">
    <location>
        <begin position="30"/>
        <end position="52"/>
    </location>
</feature>
<dbReference type="AlphaFoldDB" id="A0A8H3X095"/>
<comment type="similarity">
    <text evidence="1">Belongs to the RMD1/sif2 family.</text>
</comment>
<feature type="compositionally biased region" description="Polar residues" evidence="2">
    <location>
        <begin position="42"/>
        <end position="52"/>
    </location>
</feature>
<gene>
    <name evidence="5" type="ORF">F8M41_011249</name>
</gene>
<keyword evidence="3" id="KW-0812">Transmembrane</keyword>
<sequence length="406" mass="46577">MQKRQQGYIQLPAPVPFAETPVQKPLVIDPQTEPQVGRVKSKQPNRTTKTSQKLKLFPEDQVTPPAVDETNEGRYNQINQLTQRSARREAERLSKQERLKLPRVTAYCTAASYRLDDLMKYLQNRKIRNSATPKRLDECIYTPFSYRSPKPPTTADLLGLDDVVVPSQDQPIPEIIFFDYGVVVIWGMDEVEEKSLLRELVSFEDEKLSEEDVETEEFHFHYDASYQPRIYNDVITLKHPGNYMVKVTISHAIAQSVKMTLFEGLIEETIEATKHIPIKMAETGKVSMSRTAITKKIGQLFIMRININLVSNILDTPEIFWSEPSYEPLYEAIRGYLEISQRVDLLNQRVAVISDLLDMLKEHLTSSHGEQLEWIVIILIAFEIVIGVITICIDSVAYFKQDTSSI</sequence>
<keyword evidence="3" id="KW-0472">Membrane</keyword>
<dbReference type="EMBL" id="WTPW01002304">
    <property type="protein sequence ID" value="KAF0387227.1"/>
    <property type="molecule type" value="Genomic_DNA"/>
</dbReference>
<evidence type="ECO:0000313" key="6">
    <source>
        <dbReference type="Proteomes" id="UP000439903"/>
    </source>
</evidence>
<dbReference type="InterPro" id="IPR051624">
    <property type="entry name" value="RMD1/Sad1-interacting"/>
</dbReference>
<reference evidence="5 6" key="1">
    <citation type="journal article" date="2019" name="Environ. Microbiol.">
        <title>At the nexus of three kingdoms: the genome of the mycorrhizal fungus Gigaspora margarita provides insights into plant, endobacterial and fungal interactions.</title>
        <authorList>
            <person name="Venice F."/>
            <person name="Ghignone S."/>
            <person name="Salvioli di Fossalunga A."/>
            <person name="Amselem J."/>
            <person name="Novero M."/>
            <person name="Xianan X."/>
            <person name="Sedzielewska Toro K."/>
            <person name="Morin E."/>
            <person name="Lipzen A."/>
            <person name="Grigoriev I.V."/>
            <person name="Henrissat B."/>
            <person name="Martin F.M."/>
            <person name="Bonfante P."/>
        </authorList>
    </citation>
    <scope>NUCLEOTIDE SEQUENCE [LARGE SCALE GENOMIC DNA]</scope>
    <source>
        <strain evidence="5 6">BEG34</strain>
    </source>
</reference>
<accession>A0A8H3X095</accession>
<proteinExistence type="inferred from homology"/>
<name>A0A8H3X095_GIGMA</name>
<dbReference type="Pfam" id="PF02582">
    <property type="entry name" value="DUF155"/>
    <property type="match status" value="1"/>
</dbReference>
<dbReference type="PANTHER" id="PTHR16255:SF15">
    <property type="entry name" value="SPORULATION PROTEIN RMD1"/>
    <property type="match status" value="1"/>
</dbReference>
<feature type="transmembrane region" description="Helical" evidence="3">
    <location>
        <begin position="374"/>
        <end position="399"/>
    </location>
</feature>
<evidence type="ECO:0000256" key="3">
    <source>
        <dbReference type="SAM" id="Phobius"/>
    </source>
</evidence>
<dbReference type="Proteomes" id="UP000439903">
    <property type="component" value="Unassembled WGS sequence"/>
</dbReference>
<keyword evidence="6" id="KW-1185">Reference proteome</keyword>
<evidence type="ECO:0000256" key="2">
    <source>
        <dbReference type="SAM" id="MobiDB-lite"/>
    </source>
</evidence>
<evidence type="ECO:0000256" key="1">
    <source>
        <dbReference type="ARBA" id="ARBA00008306"/>
    </source>
</evidence>
<dbReference type="InterPro" id="IPR003734">
    <property type="entry name" value="DUF155"/>
</dbReference>
<feature type="domain" description="DUF155" evidence="4">
    <location>
        <begin position="175"/>
        <end position="347"/>
    </location>
</feature>
<protein>
    <submittedName>
        <fullName evidence="5">DUF155-domain-containing protein</fullName>
    </submittedName>
</protein>
<evidence type="ECO:0000259" key="4">
    <source>
        <dbReference type="Pfam" id="PF02582"/>
    </source>
</evidence>
<dbReference type="GO" id="GO:0005739">
    <property type="term" value="C:mitochondrion"/>
    <property type="evidence" value="ECO:0007669"/>
    <property type="project" value="UniProtKB-ARBA"/>
</dbReference>
<dbReference type="OrthoDB" id="18302at2759"/>
<organism evidence="5 6">
    <name type="scientific">Gigaspora margarita</name>
    <dbReference type="NCBI Taxonomy" id="4874"/>
    <lineage>
        <taxon>Eukaryota</taxon>
        <taxon>Fungi</taxon>
        <taxon>Fungi incertae sedis</taxon>
        <taxon>Mucoromycota</taxon>
        <taxon>Glomeromycotina</taxon>
        <taxon>Glomeromycetes</taxon>
        <taxon>Diversisporales</taxon>
        <taxon>Gigasporaceae</taxon>
        <taxon>Gigaspora</taxon>
    </lineage>
</organism>
<evidence type="ECO:0000313" key="5">
    <source>
        <dbReference type="EMBL" id="KAF0387227.1"/>
    </source>
</evidence>
<comment type="caution">
    <text evidence="5">The sequence shown here is derived from an EMBL/GenBank/DDBJ whole genome shotgun (WGS) entry which is preliminary data.</text>
</comment>
<dbReference type="PANTHER" id="PTHR16255">
    <property type="entry name" value="REQUIRED FOR MEIOTIC NUCLEAR DIVISION PROTEIN 1 HOMOLOG"/>
    <property type="match status" value="1"/>
</dbReference>